<proteinExistence type="predicted"/>
<dbReference type="EMBL" id="BPRB01000034">
    <property type="protein sequence ID" value="GJE58464.1"/>
    <property type="molecule type" value="Genomic_DNA"/>
</dbReference>
<dbReference type="Proteomes" id="UP001055057">
    <property type="component" value="Unassembled WGS sequence"/>
</dbReference>
<keyword evidence="3" id="KW-1185">Reference proteome</keyword>
<dbReference type="InterPro" id="IPR045510">
    <property type="entry name" value="DUF6481"/>
</dbReference>
<comment type="caution">
    <text evidence="2">The sequence shown here is derived from an EMBL/GenBank/DDBJ whole genome shotgun (WGS) entry which is preliminary data.</text>
</comment>
<feature type="coiled-coil region" evidence="1">
    <location>
        <begin position="76"/>
        <end position="103"/>
    </location>
</feature>
<organism evidence="2 3">
    <name type="scientific">Methylobacterium trifolii</name>
    <dbReference type="NCBI Taxonomy" id="1003092"/>
    <lineage>
        <taxon>Bacteria</taxon>
        <taxon>Pseudomonadati</taxon>
        <taxon>Pseudomonadota</taxon>
        <taxon>Alphaproteobacteria</taxon>
        <taxon>Hyphomicrobiales</taxon>
        <taxon>Methylobacteriaceae</taxon>
        <taxon>Methylobacterium</taxon>
    </lineage>
</organism>
<sequence>MNPFKDNQLTDRLETAAKAREAMLDRYRSRPPADDPAVIARQAERQAVISAREERSRERETARIASEAAAAAELKAQRELEAAEQARLAAEKIERQAALVAEQKAARDARFAARKARARR</sequence>
<reference evidence="2" key="1">
    <citation type="journal article" date="2021" name="Front. Microbiol.">
        <title>Comprehensive Comparative Genomics and Phenotyping of Methylobacterium Species.</title>
        <authorList>
            <person name="Alessa O."/>
            <person name="Ogura Y."/>
            <person name="Fujitani Y."/>
            <person name="Takami H."/>
            <person name="Hayashi T."/>
            <person name="Sahin N."/>
            <person name="Tani A."/>
        </authorList>
    </citation>
    <scope>NUCLEOTIDE SEQUENCE</scope>
    <source>
        <strain evidence="2">DSM 23632</strain>
    </source>
</reference>
<evidence type="ECO:0000256" key="1">
    <source>
        <dbReference type="SAM" id="Coils"/>
    </source>
</evidence>
<reference evidence="2" key="2">
    <citation type="submission" date="2021-08" db="EMBL/GenBank/DDBJ databases">
        <authorList>
            <person name="Tani A."/>
            <person name="Ola A."/>
            <person name="Ogura Y."/>
            <person name="Katsura K."/>
            <person name="Hayashi T."/>
        </authorList>
    </citation>
    <scope>NUCLEOTIDE SEQUENCE</scope>
    <source>
        <strain evidence="2">DSM 23632</strain>
    </source>
</reference>
<accession>A0ABQ4TU69</accession>
<keyword evidence="1" id="KW-0175">Coiled coil</keyword>
<dbReference type="Pfam" id="PF20089">
    <property type="entry name" value="DUF6481"/>
    <property type="match status" value="1"/>
</dbReference>
<evidence type="ECO:0000313" key="2">
    <source>
        <dbReference type="EMBL" id="GJE58464.1"/>
    </source>
</evidence>
<gene>
    <name evidence="2" type="ORF">MPOCJGCO_0545</name>
</gene>
<dbReference type="RefSeq" id="WP_238181096.1">
    <property type="nucleotide sequence ID" value="NZ_BPRB01000034.1"/>
</dbReference>
<protein>
    <submittedName>
        <fullName evidence="2">Uncharacterized protein</fullName>
    </submittedName>
</protein>
<evidence type="ECO:0000313" key="3">
    <source>
        <dbReference type="Proteomes" id="UP001055057"/>
    </source>
</evidence>
<name>A0ABQ4TU69_9HYPH</name>